<feature type="compositionally biased region" description="Polar residues" evidence="2">
    <location>
        <begin position="646"/>
        <end position="662"/>
    </location>
</feature>
<evidence type="ECO:0000313" key="4">
    <source>
        <dbReference type="Proteomes" id="UP000005239"/>
    </source>
</evidence>
<feature type="coiled-coil region" evidence="1">
    <location>
        <begin position="544"/>
        <end position="571"/>
    </location>
</feature>
<feature type="compositionally biased region" description="Low complexity" evidence="2">
    <location>
        <begin position="351"/>
        <end position="363"/>
    </location>
</feature>
<evidence type="ECO:0000256" key="2">
    <source>
        <dbReference type="SAM" id="MobiDB-lite"/>
    </source>
</evidence>
<feature type="compositionally biased region" description="Basic and acidic residues" evidence="2">
    <location>
        <begin position="57"/>
        <end position="66"/>
    </location>
</feature>
<name>A0A2A6BBD6_PRIPA</name>
<feature type="compositionally biased region" description="Polar residues" evidence="2">
    <location>
        <begin position="759"/>
        <end position="795"/>
    </location>
</feature>
<sequence>MASLAKTNLLHYRSMDLPPEYHSYMHDSSDPFMEEEMEESDEEAESAKDVAAVESQADERRDEGAHHKISAGRAVMPAIVHLDASNTPLPSASIESGADDMSPAEVPSVAMSTIVPSDTSSRADDCNLAAVSSDCPTIPLPGTSTDGARAASIGADTLRSQVDPIPASAAAVDTPSTVTIALSHGITLQFALPRSAADNGQQRALDGLGGVNISSTTSINGPFSITINTVAGPSAQVQPTVVSGTSALALAPSDSPTVPPAVASTSAPNPRAIAAGAHASGTVPPPSGPSDRASKSAVVVPAEEVAQAVTPDEDELSAAPGTSSVHPNVDGQEDDTPAEDTAQMDDDDDASASASLAEASNAAKPAKKRKSSFCRICKVLLTKKPTAKLLCCGVAVHWSCAVYLLEKQASWSEQKCPECEEHVSALKHDGCDRTVAIFPYGDSGERLPTRYSVLRLANASRENIEELLKRFQEATKNHGEVITNAPKPDSRELIIMQKRNDIFTEMLTLYEKGGMRVESFSVEEEPRPWDYTEELLLQRHDDERLALKRIAIELRRRAQQLEDEVAHDNANLPVIKAEIEVLKKDIEAKRLRPQVMPAVSVNSINGDDDDVEFLFEQKATSPTSAPSMKRKSLSSATCAPSRRSPKTTSRVSSMQPRAQHTASPLLLTERSIGTEAPSEVPSTTHVPMHQTALIEQPRRADSESHLMSQPPPRESSMKLLGALESRESIASDELEEEISNGSIVATPQGWKRSNDEASSHSVNGDATNKDISNSHAGESSPSRRSPDNGSASPHINETHITIDDIEYIDVNSPFAPSGSVGGGSAAGIVLDGSEIMEVYLSPQRNKIIVEPHRIPSSDDETSSPSSLDRSVSPSGSESTSQHDPLDEGTDSPLPPSTQSGSAAPAAREASTSPHCNIDCGNSPSPIDDEEETPAPSSVAASHGCVASSPNGSDNTVPYVHLDEERSSSLQPSSSHDGTTLTPVALETSSKGGCGADGDSTLSKQSSSISPIADPKQMDQQRKQLSILEMIEVVAVDSNGMEQDKPVDVATLLQSASSLQCLLQASSSSSHLKKADVDSCPKISGVEKETPKASSASGSNGPLAAGVSPNVILDSSVITSSLLDEARRIITEMNAGSSGETIGQLASVNEKGSRSGSEAAVDETDNEESEIVRSARKESAAPKRRHSTTGRAQTDQTDSKAHSATPIASYPLMHASVQAIARNMSNSSLNDQTKTIVLVPPPFTSSRARNFGQLPLRPIIVPIEPPESTKTIESTMVPASAASSREPSIQFTLSQIVQRERSSSKPNGVGTTSKEKKSWKDEAEKRRLENRIKARAERKAKEGRTKLKKEKKEKDARPRPKKTSPAEIAHQSSTQLTSLSNPVNATSRAASMGPTASNPSGSPDDTTSPTVLDAPPCSLDDTAQPLTTPIVPVKRGRGRPKGSSNKKKERRSKWDSDESDDEYVPGRSVHSKRSTKSEQRDPLPVAPPAKIARLSAVADESDDEYVTGRQVHPKRSAKSEQRDPLPLPSPAKIARRSVAADEERIDYVPSMSALPASIVQHDRVLTVTERSFEETLTYISL</sequence>
<feature type="region of interest" description="Disordered" evidence="2">
    <location>
        <begin position="732"/>
        <end position="795"/>
    </location>
</feature>
<dbReference type="OrthoDB" id="3268356at2759"/>
<reference evidence="4" key="1">
    <citation type="journal article" date="2008" name="Nat. Genet.">
        <title>The Pristionchus pacificus genome provides a unique perspective on nematode lifestyle and parasitism.</title>
        <authorList>
            <person name="Dieterich C."/>
            <person name="Clifton S.W."/>
            <person name="Schuster L.N."/>
            <person name="Chinwalla A."/>
            <person name="Delehaunty K."/>
            <person name="Dinkelacker I."/>
            <person name="Fulton L."/>
            <person name="Fulton R."/>
            <person name="Godfrey J."/>
            <person name="Minx P."/>
            <person name="Mitreva M."/>
            <person name="Roeseler W."/>
            <person name="Tian H."/>
            <person name="Witte H."/>
            <person name="Yang S.P."/>
            <person name="Wilson R.K."/>
            <person name="Sommer R.J."/>
        </authorList>
    </citation>
    <scope>NUCLEOTIDE SEQUENCE [LARGE SCALE GENOMIC DNA]</scope>
    <source>
        <strain evidence="4">PS312</strain>
    </source>
</reference>
<feature type="compositionally biased region" description="Acidic residues" evidence="2">
    <location>
        <begin position="1159"/>
        <end position="1168"/>
    </location>
</feature>
<reference evidence="3" key="2">
    <citation type="submission" date="2022-06" db="UniProtKB">
        <authorList>
            <consortium name="EnsemblMetazoa"/>
        </authorList>
    </citation>
    <scope>IDENTIFICATION</scope>
    <source>
        <strain evidence="3">PS312</strain>
    </source>
</reference>
<accession>A0A8R1YZZ1</accession>
<keyword evidence="4" id="KW-1185">Reference proteome</keyword>
<feature type="region of interest" description="Disordered" evidence="2">
    <location>
        <begin position="18"/>
        <end position="68"/>
    </location>
</feature>
<dbReference type="EnsemblMetazoa" id="PPA37622.1">
    <property type="protein sequence ID" value="PPA37622.1"/>
    <property type="gene ID" value="WBGene00275991"/>
</dbReference>
<organism evidence="3 4">
    <name type="scientific">Pristionchus pacificus</name>
    <name type="common">Parasitic nematode worm</name>
    <dbReference type="NCBI Taxonomy" id="54126"/>
    <lineage>
        <taxon>Eukaryota</taxon>
        <taxon>Metazoa</taxon>
        <taxon>Ecdysozoa</taxon>
        <taxon>Nematoda</taxon>
        <taxon>Chromadorea</taxon>
        <taxon>Rhabditida</taxon>
        <taxon>Rhabditina</taxon>
        <taxon>Diplogasteromorpha</taxon>
        <taxon>Diplogasteroidea</taxon>
        <taxon>Neodiplogasteridae</taxon>
        <taxon>Pristionchus</taxon>
    </lineage>
</organism>
<feature type="compositionally biased region" description="Polar residues" evidence="2">
    <location>
        <begin position="999"/>
        <end position="1009"/>
    </location>
</feature>
<feature type="compositionally biased region" description="Acidic residues" evidence="2">
    <location>
        <begin position="331"/>
        <end position="350"/>
    </location>
</feature>
<feature type="compositionally biased region" description="Acidic residues" evidence="2">
    <location>
        <begin position="32"/>
        <end position="44"/>
    </location>
</feature>
<protein>
    <submittedName>
        <fullName evidence="3">Uncharacterized protein</fullName>
    </submittedName>
</protein>
<feature type="compositionally biased region" description="Polar residues" evidence="2">
    <location>
        <begin position="909"/>
        <end position="924"/>
    </location>
</feature>
<evidence type="ECO:0000313" key="3">
    <source>
        <dbReference type="EnsemblMetazoa" id="PPA37622.1"/>
    </source>
</evidence>
<dbReference type="Proteomes" id="UP000005239">
    <property type="component" value="Unassembled WGS sequence"/>
</dbReference>
<feature type="compositionally biased region" description="Polar residues" evidence="2">
    <location>
        <begin position="975"/>
        <end position="990"/>
    </location>
</feature>
<feature type="compositionally biased region" description="Polar residues" evidence="2">
    <location>
        <begin position="1369"/>
        <end position="1409"/>
    </location>
</feature>
<dbReference type="SUPFAM" id="SSF57850">
    <property type="entry name" value="RING/U-box"/>
    <property type="match status" value="1"/>
</dbReference>
<feature type="region of interest" description="Disordered" evidence="2">
    <location>
        <begin position="1140"/>
        <end position="1205"/>
    </location>
</feature>
<feature type="compositionally biased region" description="Low complexity" evidence="2">
    <location>
        <begin position="295"/>
        <end position="309"/>
    </location>
</feature>
<feature type="region of interest" description="Disordered" evidence="2">
    <location>
        <begin position="696"/>
        <end position="715"/>
    </location>
</feature>
<feature type="compositionally biased region" description="Low complexity" evidence="2">
    <location>
        <begin position="862"/>
        <end position="876"/>
    </location>
</feature>
<feature type="compositionally biased region" description="Basic and acidic residues" evidence="2">
    <location>
        <begin position="1169"/>
        <end position="1180"/>
    </location>
</feature>
<keyword evidence="1" id="KW-0175">Coiled coil</keyword>
<feature type="region of interest" description="Disordered" evidence="2">
    <location>
        <begin position="1082"/>
        <end position="1107"/>
    </location>
</feature>
<feature type="region of interest" description="Disordered" evidence="2">
    <location>
        <begin position="850"/>
        <end position="1020"/>
    </location>
</feature>
<feature type="region of interest" description="Disordered" evidence="2">
    <location>
        <begin position="619"/>
        <end position="667"/>
    </location>
</feature>
<feature type="compositionally biased region" description="Basic and acidic residues" evidence="2">
    <location>
        <begin position="1312"/>
        <end position="1357"/>
    </location>
</feature>
<proteinExistence type="predicted"/>
<evidence type="ECO:0000256" key="1">
    <source>
        <dbReference type="SAM" id="Coils"/>
    </source>
</evidence>
<gene>
    <name evidence="3" type="primary">WBGene00275991</name>
</gene>
<feature type="region of interest" description="Disordered" evidence="2">
    <location>
        <begin position="1293"/>
        <end position="1537"/>
    </location>
</feature>
<feature type="region of interest" description="Disordered" evidence="2">
    <location>
        <begin position="276"/>
        <end position="363"/>
    </location>
</feature>
<accession>A0A2A6BBD6</accession>
<feature type="compositionally biased region" description="Basic residues" evidence="2">
    <location>
        <begin position="1433"/>
        <end position="1450"/>
    </location>
</feature>